<keyword evidence="3" id="KW-1185">Reference proteome</keyword>
<feature type="region of interest" description="Disordered" evidence="1">
    <location>
        <begin position="89"/>
        <end position="113"/>
    </location>
</feature>
<accession>A0A8J2S2S2</accession>
<dbReference type="AlphaFoldDB" id="A0A8J2S2S2"/>
<dbReference type="EMBL" id="CAKKLH010000344">
    <property type="protein sequence ID" value="CAH0113701.1"/>
    <property type="molecule type" value="Genomic_DNA"/>
</dbReference>
<dbReference type="Proteomes" id="UP000789390">
    <property type="component" value="Unassembled WGS sequence"/>
</dbReference>
<proteinExistence type="predicted"/>
<gene>
    <name evidence="2" type="ORF">DGAL_LOCUS17601</name>
</gene>
<evidence type="ECO:0000256" key="1">
    <source>
        <dbReference type="SAM" id="MobiDB-lite"/>
    </source>
</evidence>
<protein>
    <submittedName>
        <fullName evidence="2">Uncharacterized protein</fullName>
    </submittedName>
</protein>
<organism evidence="2 3">
    <name type="scientific">Daphnia galeata</name>
    <dbReference type="NCBI Taxonomy" id="27404"/>
    <lineage>
        <taxon>Eukaryota</taxon>
        <taxon>Metazoa</taxon>
        <taxon>Ecdysozoa</taxon>
        <taxon>Arthropoda</taxon>
        <taxon>Crustacea</taxon>
        <taxon>Branchiopoda</taxon>
        <taxon>Diplostraca</taxon>
        <taxon>Cladocera</taxon>
        <taxon>Anomopoda</taxon>
        <taxon>Daphniidae</taxon>
        <taxon>Daphnia</taxon>
    </lineage>
</organism>
<comment type="caution">
    <text evidence="2">The sequence shown here is derived from an EMBL/GenBank/DDBJ whole genome shotgun (WGS) entry which is preliminary data.</text>
</comment>
<evidence type="ECO:0000313" key="2">
    <source>
        <dbReference type="EMBL" id="CAH0113701.1"/>
    </source>
</evidence>
<sequence>MCYIPRITALPTSSPILLHVAETKKNQVRKCLKQLTIPKHVPKMKEGCHKKDFYLSLPDQFYTITYHLKYSDIKLKPYRYSVTVEASSTHGEYSDEEQTSFETNSSIHSQPSQSQSNDLLELDITFCPKWQEFHAPVYMWINTDRSSTHGNKSLSCLLSYETRRISSAFLFQFRSFGHGPAGHGKELTPIMKWITDKHLGKEYNEQCCGR</sequence>
<reference evidence="2" key="1">
    <citation type="submission" date="2021-11" db="EMBL/GenBank/DDBJ databases">
        <authorList>
            <person name="Schell T."/>
        </authorList>
    </citation>
    <scope>NUCLEOTIDE SEQUENCE</scope>
    <source>
        <strain evidence="2">M5</strain>
    </source>
</reference>
<evidence type="ECO:0000313" key="3">
    <source>
        <dbReference type="Proteomes" id="UP000789390"/>
    </source>
</evidence>
<name>A0A8J2S2S2_9CRUS</name>